<feature type="transmembrane region" description="Helical" evidence="1">
    <location>
        <begin position="166"/>
        <end position="184"/>
    </location>
</feature>
<protein>
    <submittedName>
        <fullName evidence="2">Uncharacterized protein</fullName>
    </submittedName>
</protein>
<keyword evidence="1" id="KW-0472">Membrane</keyword>
<keyword evidence="3" id="KW-1185">Reference proteome</keyword>
<evidence type="ECO:0000313" key="3">
    <source>
        <dbReference type="Proteomes" id="UP000275078"/>
    </source>
</evidence>
<evidence type="ECO:0000256" key="1">
    <source>
        <dbReference type="SAM" id="Phobius"/>
    </source>
</evidence>
<keyword evidence="1" id="KW-0812">Transmembrane</keyword>
<dbReference type="STRING" id="1160509.A0A3N4I6B8"/>
<dbReference type="InterPro" id="IPR037847">
    <property type="entry name" value="GRAMDC4"/>
</dbReference>
<feature type="transmembrane region" description="Helical" evidence="1">
    <location>
        <begin position="64"/>
        <end position="86"/>
    </location>
</feature>
<name>A0A3N4I6B8_ASCIM</name>
<dbReference type="EMBL" id="ML119727">
    <property type="protein sequence ID" value="RPA77364.1"/>
    <property type="molecule type" value="Genomic_DNA"/>
</dbReference>
<evidence type="ECO:0000313" key="2">
    <source>
        <dbReference type="EMBL" id="RPA77364.1"/>
    </source>
</evidence>
<dbReference type="AlphaFoldDB" id="A0A3N4I6B8"/>
<proteinExistence type="predicted"/>
<accession>A0A3N4I6B8</accession>
<dbReference type="Proteomes" id="UP000275078">
    <property type="component" value="Unassembled WGS sequence"/>
</dbReference>
<dbReference type="OrthoDB" id="1708389at2759"/>
<reference evidence="2 3" key="1">
    <citation type="journal article" date="2018" name="Nat. Ecol. Evol.">
        <title>Pezizomycetes genomes reveal the molecular basis of ectomycorrhizal truffle lifestyle.</title>
        <authorList>
            <person name="Murat C."/>
            <person name="Payen T."/>
            <person name="Noel B."/>
            <person name="Kuo A."/>
            <person name="Morin E."/>
            <person name="Chen J."/>
            <person name="Kohler A."/>
            <person name="Krizsan K."/>
            <person name="Balestrini R."/>
            <person name="Da Silva C."/>
            <person name="Montanini B."/>
            <person name="Hainaut M."/>
            <person name="Levati E."/>
            <person name="Barry K.W."/>
            <person name="Belfiori B."/>
            <person name="Cichocki N."/>
            <person name="Clum A."/>
            <person name="Dockter R.B."/>
            <person name="Fauchery L."/>
            <person name="Guy J."/>
            <person name="Iotti M."/>
            <person name="Le Tacon F."/>
            <person name="Lindquist E.A."/>
            <person name="Lipzen A."/>
            <person name="Malagnac F."/>
            <person name="Mello A."/>
            <person name="Molinier V."/>
            <person name="Miyauchi S."/>
            <person name="Poulain J."/>
            <person name="Riccioni C."/>
            <person name="Rubini A."/>
            <person name="Sitrit Y."/>
            <person name="Splivallo R."/>
            <person name="Traeger S."/>
            <person name="Wang M."/>
            <person name="Zifcakova L."/>
            <person name="Wipf D."/>
            <person name="Zambonelli A."/>
            <person name="Paolocci F."/>
            <person name="Nowrousian M."/>
            <person name="Ottonello S."/>
            <person name="Baldrian P."/>
            <person name="Spatafora J.W."/>
            <person name="Henrissat B."/>
            <person name="Nagy L.G."/>
            <person name="Aury J.M."/>
            <person name="Wincker P."/>
            <person name="Grigoriev I.V."/>
            <person name="Bonfante P."/>
            <person name="Martin F.M."/>
        </authorList>
    </citation>
    <scope>NUCLEOTIDE SEQUENCE [LARGE SCALE GENOMIC DNA]</scope>
    <source>
        <strain evidence="2 3">RN42</strain>
    </source>
</reference>
<feature type="transmembrane region" description="Helical" evidence="1">
    <location>
        <begin position="190"/>
        <end position="208"/>
    </location>
</feature>
<organism evidence="2 3">
    <name type="scientific">Ascobolus immersus RN42</name>
    <dbReference type="NCBI Taxonomy" id="1160509"/>
    <lineage>
        <taxon>Eukaryota</taxon>
        <taxon>Fungi</taxon>
        <taxon>Dikarya</taxon>
        <taxon>Ascomycota</taxon>
        <taxon>Pezizomycotina</taxon>
        <taxon>Pezizomycetes</taxon>
        <taxon>Pezizales</taxon>
        <taxon>Ascobolaceae</taxon>
        <taxon>Ascobolus</taxon>
    </lineage>
</organism>
<dbReference type="GO" id="GO:0006915">
    <property type="term" value="P:apoptotic process"/>
    <property type="evidence" value="ECO:0007669"/>
    <property type="project" value="InterPro"/>
</dbReference>
<gene>
    <name evidence="2" type="ORF">BJ508DRAFT_212834</name>
</gene>
<dbReference type="PANTHER" id="PTHR37402:SF1">
    <property type="entry name" value="GRAM DOMAIN-CONTAINING PROTEIN 4"/>
    <property type="match status" value="1"/>
</dbReference>
<dbReference type="PANTHER" id="PTHR37402">
    <property type="entry name" value="GRAM DOMAIN-CONTAINING PROTEIN 4"/>
    <property type="match status" value="1"/>
</dbReference>
<keyword evidence="1" id="KW-1133">Transmembrane helix</keyword>
<sequence>MLYFSGDVVGRYIEPWDQLPAITPSRLQSIVERLTAATGPWQDWAIDLQHIYRWDDPKRTGKWLAAYLFFLSINHMATFFLGYIILQTLRNRYRPSPDSLRISLERSRNQGMSAHRMKELMQQHPNGEWIYPLFDALGPDIQLQMLDTATILETIQNFWEWRSPRYTAQTLSWMILGLFASYFVPVETMLRLTYLGIGFIFFACFPIASRYPKYRLVVSPLRWIFWGIPDNGMCLLRCSSSF</sequence>